<keyword evidence="10" id="KW-1133">Transmembrane helix</keyword>
<keyword evidence="2" id="KW-0732">Signal</keyword>
<feature type="transmembrane region" description="Helical" evidence="10">
    <location>
        <begin position="47"/>
        <end position="70"/>
    </location>
</feature>
<dbReference type="GO" id="GO:0008360">
    <property type="term" value="P:regulation of cell shape"/>
    <property type="evidence" value="ECO:0007669"/>
    <property type="project" value="UniProtKB-KW"/>
</dbReference>
<dbReference type="InterPro" id="IPR012338">
    <property type="entry name" value="Beta-lactam/transpept-like"/>
</dbReference>
<evidence type="ECO:0000256" key="6">
    <source>
        <dbReference type="ARBA" id="ARBA00023316"/>
    </source>
</evidence>
<evidence type="ECO:0000256" key="7">
    <source>
        <dbReference type="PIRSR" id="PIRSR618044-1"/>
    </source>
</evidence>
<comment type="similarity">
    <text evidence="1 9">Belongs to the peptidase S11 family.</text>
</comment>
<evidence type="ECO:0000256" key="3">
    <source>
        <dbReference type="ARBA" id="ARBA00022801"/>
    </source>
</evidence>
<keyword evidence="4" id="KW-0133">Cell shape</keyword>
<dbReference type="Gene3D" id="3.40.710.10">
    <property type="entry name" value="DD-peptidase/beta-lactamase superfamily"/>
    <property type="match status" value="1"/>
</dbReference>
<feature type="domain" description="Peptidase S11 D-alanyl-D-alanine carboxypeptidase A N-terminal" evidence="11">
    <location>
        <begin position="97"/>
        <end position="329"/>
    </location>
</feature>
<protein>
    <recommendedName>
        <fullName evidence="11">Peptidase S11 D-alanyl-D-alanine carboxypeptidase A N-terminal domain-containing protein</fullName>
    </recommendedName>
</protein>
<evidence type="ECO:0000256" key="4">
    <source>
        <dbReference type="ARBA" id="ARBA00022960"/>
    </source>
</evidence>
<keyword evidence="10" id="KW-0472">Membrane</keyword>
<keyword evidence="5" id="KW-0573">Peptidoglycan synthesis</keyword>
<dbReference type="PRINTS" id="PR00725">
    <property type="entry name" value="DADACBPTASE1"/>
</dbReference>
<evidence type="ECO:0000313" key="12">
    <source>
        <dbReference type="EMBL" id="OGG72868.1"/>
    </source>
</evidence>
<evidence type="ECO:0000256" key="9">
    <source>
        <dbReference type="RuleBase" id="RU004016"/>
    </source>
</evidence>
<dbReference type="AlphaFoldDB" id="A0A1F6EGV0"/>
<keyword evidence="3" id="KW-0378">Hydrolase</keyword>
<feature type="binding site" evidence="8">
    <location>
        <position position="300"/>
    </location>
    <ligand>
        <name>substrate</name>
    </ligand>
</feature>
<evidence type="ECO:0000256" key="10">
    <source>
        <dbReference type="SAM" id="Phobius"/>
    </source>
</evidence>
<name>A0A1F6EGV0_9BACT</name>
<feature type="active site" evidence="7">
    <location>
        <position position="181"/>
    </location>
</feature>
<proteinExistence type="inferred from homology"/>
<dbReference type="EMBL" id="MFLY01000026">
    <property type="protein sequence ID" value="OGG72868.1"/>
    <property type="molecule type" value="Genomic_DNA"/>
</dbReference>
<organism evidence="12 13">
    <name type="scientific">Candidatus Kaiserbacteria bacterium RIFCSPLOWO2_01_FULL_53_17</name>
    <dbReference type="NCBI Taxonomy" id="1798511"/>
    <lineage>
        <taxon>Bacteria</taxon>
        <taxon>Candidatus Kaiseribacteriota</taxon>
    </lineage>
</organism>
<evidence type="ECO:0000256" key="2">
    <source>
        <dbReference type="ARBA" id="ARBA00022729"/>
    </source>
</evidence>
<dbReference type="Pfam" id="PF00768">
    <property type="entry name" value="Peptidase_S11"/>
    <property type="match status" value="1"/>
</dbReference>
<gene>
    <name evidence="12" type="ORF">A3A38_04925</name>
</gene>
<sequence>MNKKPHNKGPYNVTIIYDAPGGQVVPVEARALSSPPETPAGPIMLPLWQAAALFSVVFGLLTLGGAFPWITGERPGSFSNAEAVVAPVPEDPFQNISLEADAALVFDIVRGETLFEKNAEAQLPLASLAKLMTALIAEETLGDDTVVALDKNAIAEEGDNGLLVDEKWRKEDLIALTLLASSNDGAHALAEAARETLATSTEAMPASFADTMNARAGELGLSQTFFLNAAGLDVHAHESGAYGSARDIARLMAYILAHEPQIFDATAKVSHAFVSLNGVSHLLKNTNDSVSDLPGLVASKTGFTDLAGGNLAVIIEAGPMYPIAIVVLGSTAEERFSDVERLVWAALQKLNDE</sequence>
<dbReference type="GO" id="GO:0009252">
    <property type="term" value="P:peptidoglycan biosynthetic process"/>
    <property type="evidence" value="ECO:0007669"/>
    <property type="project" value="UniProtKB-KW"/>
</dbReference>
<feature type="active site" description="Proton acceptor" evidence="7">
    <location>
        <position position="130"/>
    </location>
</feature>
<evidence type="ECO:0000313" key="13">
    <source>
        <dbReference type="Proteomes" id="UP000177306"/>
    </source>
</evidence>
<accession>A0A1F6EGV0</accession>
<reference evidence="12 13" key="1">
    <citation type="journal article" date="2016" name="Nat. Commun.">
        <title>Thousands of microbial genomes shed light on interconnected biogeochemical processes in an aquifer system.</title>
        <authorList>
            <person name="Anantharaman K."/>
            <person name="Brown C.T."/>
            <person name="Hug L.A."/>
            <person name="Sharon I."/>
            <person name="Castelle C.J."/>
            <person name="Probst A.J."/>
            <person name="Thomas B.C."/>
            <person name="Singh A."/>
            <person name="Wilkins M.J."/>
            <person name="Karaoz U."/>
            <person name="Brodie E.L."/>
            <person name="Williams K.H."/>
            <person name="Hubbard S.S."/>
            <person name="Banfield J.F."/>
        </authorList>
    </citation>
    <scope>NUCLEOTIDE SEQUENCE [LARGE SCALE GENOMIC DNA]</scope>
</reference>
<dbReference type="Proteomes" id="UP000177306">
    <property type="component" value="Unassembled WGS sequence"/>
</dbReference>
<evidence type="ECO:0000256" key="5">
    <source>
        <dbReference type="ARBA" id="ARBA00022984"/>
    </source>
</evidence>
<evidence type="ECO:0000256" key="1">
    <source>
        <dbReference type="ARBA" id="ARBA00007164"/>
    </source>
</evidence>
<dbReference type="InterPro" id="IPR018044">
    <property type="entry name" value="Peptidase_S11"/>
</dbReference>
<dbReference type="GO" id="GO:0009002">
    <property type="term" value="F:serine-type D-Ala-D-Ala carboxypeptidase activity"/>
    <property type="evidence" value="ECO:0007669"/>
    <property type="project" value="InterPro"/>
</dbReference>
<dbReference type="GO" id="GO:0006508">
    <property type="term" value="P:proteolysis"/>
    <property type="evidence" value="ECO:0007669"/>
    <property type="project" value="InterPro"/>
</dbReference>
<evidence type="ECO:0000256" key="8">
    <source>
        <dbReference type="PIRSR" id="PIRSR618044-2"/>
    </source>
</evidence>
<keyword evidence="10" id="KW-0812">Transmembrane</keyword>
<dbReference type="GO" id="GO:0071555">
    <property type="term" value="P:cell wall organization"/>
    <property type="evidence" value="ECO:0007669"/>
    <property type="project" value="UniProtKB-KW"/>
</dbReference>
<feature type="active site" description="Acyl-ester intermediate" evidence="7">
    <location>
        <position position="127"/>
    </location>
</feature>
<evidence type="ECO:0000259" key="11">
    <source>
        <dbReference type="Pfam" id="PF00768"/>
    </source>
</evidence>
<dbReference type="InterPro" id="IPR001967">
    <property type="entry name" value="Peptidase_S11_N"/>
</dbReference>
<keyword evidence="6" id="KW-0961">Cell wall biogenesis/degradation</keyword>
<dbReference type="SUPFAM" id="SSF56601">
    <property type="entry name" value="beta-lactamase/transpeptidase-like"/>
    <property type="match status" value="1"/>
</dbReference>
<comment type="caution">
    <text evidence="12">The sequence shown here is derived from an EMBL/GenBank/DDBJ whole genome shotgun (WGS) entry which is preliminary data.</text>
</comment>